<evidence type="ECO:0000313" key="3">
    <source>
        <dbReference type="EMBL" id="CAG8472896.1"/>
    </source>
</evidence>
<dbReference type="SUPFAM" id="SSF53335">
    <property type="entry name" value="S-adenosyl-L-methionine-dependent methyltransferases"/>
    <property type="match status" value="1"/>
</dbReference>
<dbReference type="Proteomes" id="UP000789572">
    <property type="component" value="Unassembled WGS sequence"/>
</dbReference>
<organism evidence="3 4">
    <name type="scientific">Paraglomus occultum</name>
    <dbReference type="NCBI Taxonomy" id="144539"/>
    <lineage>
        <taxon>Eukaryota</taxon>
        <taxon>Fungi</taxon>
        <taxon>Fungi incertae sedis</taxon>
        <taxon>Mucoromycota</taxon>
        <taxon>Glomeromycotina</taxon>
        <taxon>Glomeromycetes</taxon>
        <taxon>Paraglomerales</taxon>
        <taxon>Paraglomeraceae</taxon>
        <taxon>Paraglomus</taxon>
    </lineage>
</organism>
<reference evidence="3" key="1">
    <citation type="submission" date="2021-06" db="EMBL/GenBank/DDBJ databases">
        <authorList>
            <person name="Kallberg Y."/>
            <person name="Tangrot J."/>
            <person name="Rosling A."/>
        </authorList>
    </citation>
    <scope>NUCLEOTIDE SEQUENCE</scope>
    <source>
        <strain evidence="3">IA702</strain>
    </source>
</reference>
<gene>
    <name evidence="3" type="ORF">POCULU_LOCUS1131</name>
</gene>
<dbReference type="Pfam" id="PF13649">
    <property type="entry name" value="Methyltransf_25"/>
    <property type="match status" value="1"/>
</dbReference>
<feature type="compositionally biased region" description="Low complexity" evidence="1">
    <location>
        <begin position="8"/>
        <end position="22"/>
    </location>
</feature>
<dbReference type="AlphaFoldDB" id="A0A9N8W0I4"/>
<feature type="region of interest" description="Disordered" evidence="1">
    <location>
        <begin position="1"/>
        <end position="36"/>
    </location>
</feature>
<comment type="caution">
    <text evidence="3">The sequence shown here is derived from an EMBL/GenBank/DDBJ whole genome shotgun (WGS) entry which is preliminary data.</text>
</comment>
<dbReference type="InterPro" id="IPR029063">
    <property type="entry name" value="SAM-dependent_MTases_sf"/>
</dbReference>
<dbReference type="InterPro" id="IPR041698">
    <property type="entry name" value="Methyltransf_25"/>
</dbReference>
<dbReference type="EMBL" id="CAJVPJ010000076">
    <property type="protein sequence ID" value="CAG8472896.1"/>
    <property type="molecule type" value="Genomic_DNA"/>
</dbReference>
<dbReference type="CDD" id="cd02440">
    <property type="entry name" value="AdoMet_MTases"/>
    <property type="match status" value="1"/>
</dbReference>
<proteinExistence type="predicted"/>
<protein>
    <submittedName>
        <fullName evidence="3">11377_t:CDS:1</fullName>
    </submittedName>
</protein>
<feature type="domain" description="Methyltransferase" evidence="2">
    <location>
        <begin position="116"/>
        <end position="207"/>
    </location>
</feature>
<sequence length="337" mass="38283">MGKIRTASSKTFDTSDTDSSISYEITEDETSVSTPTCSPSFMDPIEAVTKKPDNVLEKFVEIGGRRYFNDDSVKCFLPVDQEEIKRAHEQTCIDNTIWNGSYSAPISENLSLGASVLDVGCGAGSWMINTALDYPKSVFVGVDIIPIFSEDRPPNTVFLKCNVLDGLPFPDNTFDFVRQTYLIISMDWQSWKEKVVKELIRVTKPGGYIEIMDVDGESTNPGIMCRKIEYYLYEHMRKAGINPRSGQDVIKVFNEFDDKVIVAPIEERTYHLGKKAGEIGKATLKCIADAYRTMKIIFTHIMEITEEEFEQLLIDFEKECNEVTLCKTRYRAIIKKR</sequence>
<dbReference type="PANTHER" id="PTHR43591:SF24">
    <property type="entry name" value="2-METHOXY-6-POLYPRENYL-1,4-BENZOQUINOL METHYLASE, MITOCHONDRIAL"/>
    <property type="match status" value="1"/>
</dbReference>
<keyword evidence="4" id="KW-1185">Reference proteome</keyword>
<dbReference type="OrthoDB" id="184880at2759"/>
<name>A0A9N8W0I4_9GLOM</name>
<dbReference type="PANTHER" id="PTHR43591">
    <property type="entry name" value="METHYLTRANSFERASE"/>
    <property type="match status" value="1"/>
</dbReference>
<dbReference type="Gene3D" id="3.40.50.150">
    <property type="entry name" value="Vaccinia Virus protein VP39"/>
    <property type="match status" value="1"/>
</dbReference>
<accession>A0A9N8W0I4</accession>
<evidence type="ECO:0000313" key="4">
    <source>
        <dbReference type="Proteomes" id="UP000789572"/>
    </source>
</evidence>
<evidence type="ECO:0000256" key="1">
    <source>
        <dbReference type="SAM" id="MobiDB-lite"/>
    </source>
</evidence>
<dbReference type="GO" id="GO:0008168">
    <property type="term" value="F:methyltransferase activity"/>
    <property type="evidence" value="ECO:0007669"/>
    <property type="project" value="TreeGrafter"/>
</dbReference>
<evidence type="ECO:0000259" key="2">
    <source>
        <dbReference type="Pfam" id="PF13649"/>
    </source>
</evidence>